<dbReference type="KEGG" id="gmw:113517225"/>
<proteinExistence type="predicted"/>
<dbReference type="GeneID" id="113517225"/>
<keyword evidence="1" id="KW-0472">Membrane</keyword>
<dbReference type="InParanoid" id="A0A6J1WQG4"/>
<keyword evidence="2" id="KW-1185">Reference proteome</keyword>
<evidence type="ECO:0000256" key="1">
    <source>
        <dbReference type="SAM" id="Phobius"/>
    </source>
</evidence>
<dbReference type="Gene3D" id="3.40.720.10">
    <property type="entry name" value="Alkaline Phosphatase, subunit A"/>
    <property type="match status" value="2"/>
</dbReference>
<accession>A0A6J1WQG4</accession>
<dbReference type="InterPro" id="IPR004245">
    <property type="entry name" value="DUF229"/>
</dbReference>
<sequence length="642" mass="74924">MRLSKTTTTALLASWIILSIYYYNIFNLIPFSYKFKTKFYDVQLINNVSSHQYTNFDNSTEDVLLNTPGCYIPNYESKLVFKEAINYKGNCGPRAVFIEKVSDDKIVFLINKAKLESYRKNKQNFSCCYQFVSRSTVPTFRDVRITYSPCILFSDGTITTLKEEVITVTCGLKPDKKVKNIYEDAYMMIKKKKNTNEGNSNENAWNVLLLGMDTMSRARAYYNMPFTMRYFQKLGWLDYRGYNKVGFNTFPNVMSILTGKKLEKLYGLCSPNMNHCEDHIIWKKYKNAGFRTAFGEDNLSLPDTFYNYGGFEIIPTDHYMRPLFLTGEKARGNIICTKKIPSAKHILQYASQFLDTYNDENFFGFFWINSYSHNLIHKPSLLDKDLVNFFENLPLSNNTFIIFVSDHGIRYGKMRYLMESYYEERLPMFFIWVPYDFRERYKEKYKNLQLNQHRLTTPYDLHATLWEILKISNDSIDITVPEACPHCTSLFKEKSPYRTCADAAIDKKWCGCHKLVPVDTKDTDVFNSLQLTISHIQNKSQHVETKNCMKCSEFKLKTVLRSHSYVDSANNKTYYVIAFLLSPGDVGYEATVEKDGNTLKELQPTTTITKYNTKGNCVVKTFDRSYCVCERVPKCFKKHKTK</sequence>
<protein>
    <submittedName>
        <fullName evidence="3">Uncharacterized protein LOC113517225</fullName>
    </submittedName>
</protein>
<dbReference type="PANTHER" id="PTHR10974">
    <property type="entry name" value="FI08016P-RELATED"/>
    <property type="match status" value="1"/>
</dbReference>
<dbReference type="SUPFAM" id="SSF53649">
    <property type="entry name" value="Alkaline phosphatase-like"/>
    <property type="match status" value="1"/>
</dbReference>
<keyword evidence="1" id="KW-1133">Transmembrane helix</keyword>
<dbReference type="RefSeq" id="XP_026757628.2">
    <property type="nucleotide sequence ID" value="XM_026901827.3"/>
</dbReference>
<dbReference type="AlphaFoldDB" id="A0A6J1WQG4"/>
<keyword evidence="1" id="KW-0812">Transmembrane</keyword>
<dbReference type="Proteomes" id="UP001652740">
    <property type="component" value="Unplaced"/>
</dbReference>
<evidence type="ECO:0000313" key="2">
    <source>
        <dbReference type="Proteomes" id="UP001652740"/>
    </source>
</evidence>
<gene>
    <name evidence="3" type="primary">LOC113517225</name>
</gene>
<dbReference type="Pfam" id="PF02995">
    <property type="entry name" value="DUF229"/>
    <property type="match status" value="1"/>
</dbReference>
<name>A0A6J1WQG4_GALME</name>
<dbReference type="CDD" id="cd16021">
    <property type="entry name" value="ALP_like"/>
    <property type="match status" value="1"/>
</dbReference>
<reference evidence="3" key="1">
    <citation type="submission" date="2025-08" db="UniProtKB">
        <authorList>
            <consortium name="RefSeq"/>
        </authorList>
    </citation>
    <scope>IDENTIFICATION</scope>
    <source>
        <tissue evidence="3">Whole larvae</tissue>
    </source>
</reference>
<dbReference type="GO" id="GO:0005615">
    <property type="term" value="C:extracellular space"/>
    <property type="evidence" value="ECO:0007669"/>
    <property type="project" value="TreeGrafter"/>
</dbReference>
<feature type="transmembrane region" description="Helical" evidence="1">
    <location>
        <begin position="12"/>
        <end position="33"/>
    </location>
</feature>
<dbReference type="InterPro" id="IPR017850">
    <property type="entry name" value="Alkaline_phosphatase_core_sf"/>
</dbReference>
<dbReference type="PANTHER" id="PTHR10974:SF9">
    <property type="entry name" value="DUF229 DOMAIN CONTAINING PROTEIN-RELATED"/>
    <property type="match status" value="1"/>
</dbReference>
<evidence type="ECO:0000313" key="3">
    <source>
        <dbReference type="RefSeq" id="XP_026757628.2"/>
    </source>
</evidence>
<organism evidence="2 3">
    <name type="scientific">Galleria mellonella</name>
    <name type="common">Greater wax moth</name>
    <dbReference type="NCBI Taxonomy" id="7137"/>
    <lineage>
        <taxon>Eukaryota</taxon>
        <taxon>Metazoa</taxon>
        <taxon>Ecdysozoa</taxon>
        <taxon>Arthropoda</taxon>
        <taxon>Hexapoda</taxon>
        <taxon>Insecta</taxon>
        <taxon>Pterygota</taxon>
        <taxon>Neoptera</taxon>
        <taxon>Endopterygota</taxon>
        <taxon>Lepidoptera</taxon>
        <taxon>Glossata</taxon>
        <taxon>Ditrysia</taxon>
        <taxon>Pyraloidea</taxon>
        <taxon>Pyralidae</taxon>
        <taxon>Galleriinae</taxon>
        <taxon>Galleria</taxon>
    </lineage>
</organism>